<dbReference type="EC" id="2.3.1.234" evidence="6"/>
<evidence type="ECO:0000256" key="3">
    <source>
        <dbReference type="ARBA" id="ARBA00022723"/>
    </source>
</evidence>
<evidence type="ECO:0000259" key="7">
    <source>
        <dbReference type="Pfam" id="PF00814"/>
    </source>
</evidence>
<evidence type="ECO:0000256" key="1">
    <source>
        <dbReference type="ARBA" id="ARBA00022679"/>
    </source>
</evidence>
<organism evidence="8 9">
    <name type="scientific">Candidatus Woesebacteria bacterium GW2011_GWA1_39_8</name>
    <dbReference type="NCBI Taxonomy" id="1618552"/>
    <lineage>
        <taxon>Bacteria</taxon>
        <taxon>Candidatus Woeseibacteriota</taxon>
    </lineage>
</organism>
<keyword evidence="6" id="KW-0963">Cytoplasm</keyword>
<evidence type="ECO:0000313" key="9">
    <source>
        <dbReference type="Proteomes" id="UP000034793"/>
    </source>
</evidence>
<dbReference type="InterPro" id="IPR017860">
    <property type="entry name" value="Peptidase_M22_CS"/>
</dbReference>
<dbReference type="Proteomes" id="UP000034793">
    <property type="component" value="Unassembled WGS sequence"/>
</dbReference>
<name>A0A0G0PWQ6_9BACT</name>
<dbReference type="Gene3D" id="3.30.420.40">
    <property type="match status" value="2"/>
</dbReference>
<dbReference type="CDD" id="cd24133">
    <property type="entry name" value="ASKHA_NBD_TsaD_bac"/>
    <property type="match status" value="1"/>
</dbReference>
<feature type="binding site" evidence="6">
    <location>
        <position position="195"/>
    </location>
    <ligand>
        <name>substrate</name>
    </ligand>
</feature>
<gene>
    <name evidence="6" type="primary">tsaD</name>
    <name evidence="8" type="ORF">UT61_C0028G0006</name>
</gene>
<dbReference type="PANTHER" id="PTHR11735:SF6">
    <property type="entry name" value="TRNA N6-ADENOSINE THREONYLCARBAMOYLTRANSFERASE, MITOCHONDRIAL"/>
    <property type="match status" value="1"/>
</dbReference>
<feature type="binding site" evidence="6">
    <location>
        <position position="119"/>
    </location>
    <ligand>
        <name>Fe cation</name>
        <dbReference type="ChEBI" id="CHEBI:24875"/>
    </ligand>
</feature>
<dbReference type="GO" id="GO:0005737">
    <property type="term" value="C:cytoplasm"/>
    <property type="evidence" value="ECO:0007669"/>
    <property type="project" value="UniProtKB-SubCell"/>
</dbReference>
<feature type="binding site" evidence="6">
    <location>
        <position position="203"/>
    </location>
    <ligand>
        <name>substrate</name>
    </ligand>
</feature>
<feature type="binding site" evidence="6">
    <location>
        <begin position="149"/>
        <end position="153"/>
    </location>
    <ligand>
        <name>substrate</name>
    </ligand>
</feature>
<dbReference type="PROSITE" id="PS01016">
    <property type="entry name" value="GLYCOPROTEASE"/>
    <property type="match status" value="1"/>
</dbReference>
<dbReference type="HAMAP" id="MF_01445">
    <property type="entry name" value="TsaD"/>
    <property type="match status" value="1"/>
</dbReference>
<evidence type="ECO:0000256" key="5">
    <source>
        <dbReference type="ARBA" id="ARBA00048117"/>
    </source>
</evidence>
<dbReference type="PRINTS" id="PR00789">
    <property type="entry name" value="OSIALOPTASE"/>
</dbReference>
<protein>
    <recommendedName>
        <fullName evidence="6">tRNA N6-adenosine threonylcarbamoyltransferase</fullName>
        <ecNumber evidence="6">2.3.1.234</ecNumber>
    </recommendedName>
    <alternativeName>
        <fullName evidence="6">N6-L-threonylcarbamoyladenine synthase</fullName>
        <shortName evidence="6">t(6)A synthase</shortName>
    </alternativeName>
    <alternativeName>
        <fullName evidence="6">t(6)A37 threonylcarbamoyladenosine biosynthesis protein TsaD</fullName>
    </alternativeName>
    <alternativeName>
        <fullName evidence="6">tRNA threonylcarbamoyladenosine biosynthesis protein TsaD</fullName>
    </alternativeName>
</protein>
<dbReference type="NCBIfam" id="TIGR00329">
    <property type="entry name" value="gcp_kae1"/>
    <property type="match status" value="1"/>
</dbReference>
<dbReference type="InterPro" id="IPR022450">
    <property type="entry name" value="TsaD"/>
</dbReference>
<comment type="function">
    <text evidence="6">Required for the formation of a threonylcarbamoyl group on adenosine at position 37 (t(6)A37) in tRNAs that read codons beginning with adenine. Is involved in the transfer of the threonylcarbamoyl moiety of threonylcarbamoyl-AMP (TC-AMP) to the N6 group of A37, together with TsaE and TsaB. TsaD likely plays a direct catalytic role in this reaction.</text>
</comment>
<dbReference type="InterPro" id="IPR043129">
    <property type="entry name" value="ATPase_NBD"/>
</dbReference>
<dbReference type="GO" id="GO:0002949">
    <property type="term" value="P:tRNA threonylcarbamoyladenosine modification"/>
    <property type="evidence" value="ECO:0007669"/>
    <property type="project" value="UniProtKB-UniRule"/>
</dbReference>
<dbReference type="PATRIC" id="fig|1618552.3.peg.769"/>
<dbReference type="SUPFAM" id="SSF53067">
    <property type="entry name" value="Actin-like ATPase domain"/>
    <property type="match status" value="1"/>
</dbReference>
<comment type="cofactor">
    <cofactor evidence="6">
        <name>Fe(2+)</name>
        <dbReference type="ChEBI" id="CHEBI:29033"/>
    </cofactor>
    <text evidence="6">Binds 1 Fe(2+) ion per subunit.</text>
</comment>
<accession>A0A0G0PWQ6</accession>
<comment type="subcellular location">
    <subcellularLocation>
        <location evidence="6">Cytoplasm</location>
    </subcellularLocation>
</comment>
<dbReference type="Pfam" id="PF00814">
    <property type="entry name" value="TsaD"/>
    <property type="match status" value="1"/>
</dbReference>
<evidence type="ECO:0000313" key="8">
    <source>
        <dbReference type="EMBL" id="KKR29571.1"/>
    </source>
</evidence>
<evidence type="ECO:0000256" key="6">
    <source>
        <dbReference type="HAMAP-Rule" id="MF_01445"/>
    </source>
</evidence>
<dbReference type="NCBIfam" id="TIGR03723">
    <property type="entry name" value="T6A_TsaD_YgjD"/>
    <property type="match status" value="1"/>
</dbReference>
<evidence type="ECO:0000256" key="4">
    <source>
        <dbReference type="ARBA" id="ARBA00023315"/>
    </source>
</evidence>
<dbReference type="GO" id="GO:0005506">
    <property type="term" value="F:iron ion binding"/>
    <property type="evidence" value="ECO:0007669"/>
    <property type="project" value="UniProtKB-UniRule"/>
</dbReference>
<comment type="caution">
    <text evidence="8">The sequence shown here is derived from an EMBL/GenBank/DDBJ whole genome shotgun (WGS) entry which is preliminary data.</text>
</comment>
<dbReference type="InterPro" id="IPR000905">
    <property type="entry name" value="Gcp-like_dom"/>
</dbReference>
<sequence>MNILGIETSCDETAASVVKNGTEILSNVVATSAEMHVKTGGIIPEQAARQQVRSIIPVIEEALIKAFGSPITNYQSLITKIDAIAVTIGPGLIGSLLVGVETAKTLSFVWKKPIVPVNHLVGHIYANWLVTDKRQPTTNLPKFPALVLVVSGGHTDLVLMKNHGIFEWLGGTRDDAAGESFDKTARLLGLPYPGGPSISAESEKYFNQQLTVDNLQLKLFPRPLIHEKNFDWSFSGLKTAVLRELTNQPINKTSIPKFAAEIQEAIIDCLVEKSIRAMKTYKPKSFLLGGGVAANKRLREKFLKRIKSEKLQVFHVAAPGNLCTDNAAYIASAAFFNFKPVNWKKIFANPQFTIMG</sequence>
<keyword evidence="6" id="KW-0408">Iron</keyword>
<feature type="binding site" evidence="6">
    <location>
        <position position="182"/>
    </location>
    <ligand>
        <name>substrate</name>
    </ligand>
</feature>
<dbReference type="EMBL" id="LBXL01000028">
    <property type="protein sequence ID" value="KKR29571.1"/>
    <property type="molecule type" value="Genomic_DNA"/>
</dbReference>
<comment type="similarity">
    <text evidence="6">Belongs to the KAE1 / TsaD family.</text>
</comment>
<keyword evidence="1 6" id="KW-0808">Transferase</keyword>
<evidence type="ECO:0000256" key="2">
    <source>
        <dbReference type="ARBA" id="ARBA00022694"/>
    </source>
</evidence>
<keyword evidence="4 6" id="KW-0012">Acyltransferase</keyword>
<feature type="binding site" evidence="6">
    <location>
        <position position="123"/>
    </location>
    <ligand>
        <name>Fe cation</name>
        <dbReference type="ChEBI" id="CHEBI:24875"/>
    </ligand>
</feature>
<feature type="binding site" evidence="6">
    <location>
        <position position="325"/>
    </location>
    <ligand>
        <name>Fe cation</name>
        <dbReference type="ChEBI" id="CHEBI:24875"/>
    </ligand>
</feature>
<feature type="domain" description="Gcp-like" evidence="7">
    <location>
        <begin position="23"/>
        <end position="331"/>
    </location>
</feature>
<dbReference type="PANTHER" id="PTHR11735">
    <property type="entry name" value="TRNA N6-ADENOSINE THREONYLCARBAMOYLTRANSFERASE"/>
    <property type="match status" value="1"/>
</dbReference>
<dbReference type="GO" id="GO:0061711">
    <property type="term" value="F:tRNA N(6)-L-threonylcarbamoyladenine synthase activity"/>
    <property type="evidence" value="ECO:0007669"/>
    <property type="project" value="UniProtKB-EC"/>
</dbReference>
<proteinExistence type="inferred from homology"/>
<dbReference type="FunFam" id="3.30.420.40:FF:000012">
    <property type="entry name" value="tRNA N6-adenosine threonylcarbamoyltransferase"/>
    <property type="match status" value="1"/>
</dbReference>
<keyword evidence="2 6" id="KW-0819">tRNA processing</keyword>
<keyword evidence="3 6" id="KW-0479">Metal-binding</keyword>
<feature type="binding site" evidence="6">
    <location>
        <position position="295"/>
    </location>
    <ligand>
        <name>substrate</name>
    </ligand>
</feature>
<dbReference type="InterPro" id="IPR017861">
    <property type="entry name" value="KAE1/TsaD"/>
</dbReference>
<comment type="catalytic activity">
    <reaction evidence="5 6">
        <text>L-threonylcarbamoyladenylate + adenosine(37) in tRNA = N(6)-L-threonylcarbamoyladenosine(37) in tRNA + AMP + H(+)</text>
        <dbReference type="Rhea" id="RHEA:37059"/>
        <dbReference type="Rhea" id="RHEA-COMP:10162"/>
        <dbReference type="Rhea" id="RHEA-COMP:10163"/>
        <dbReference type="ChEBI" id="CHEBI:15378"/>
        <dbReference type="ChEBI" id="CHEBI:73682"/>
        <dbReference type="ChEBI" id="CHEBI:74411"/>
        <dbReference type="ChEBI" id="CHEBI:74418"/>
        <dbReference type="ChEBI" id="CHEBI:456215"/>
        <dbReference type="EC" id="2.3.1.234"/>
    </reaction>
</comment>
<dbReference type="AlphaFoldDB" id="A0A0G0PWQ6"/>
<reference evidence="8 9" key="1">
    <citation type="journal article" date="2015" name="Nature">
        <title>rRNA introns, odd ribosomes, and small enigmatic genomes across a large radiation of phyla.</title>
        <authorList>
            <person name="Brown C.T."/>
            <person name="Hug L.A."/>
            <person name="Thomas B.C."/>
            <person name="Sharon I."/>
            <person name="Castelle C.J."/>
            <person name="Singh A."/>
            <person name="Wilkins M.J."/>
            <person name="Williams K.H."/>
            <person name="Banfield J.F."/>
        </authorList>
    </citation>
    <scope>NUCLEOTIDE SEQUENCE [LARGE SCALE GENOMIC DNA]</scope>
</reference>